<organism evidence="1 2">
    <name type="scientific">Streptomyces koelreuteriae</name>
    <dbReference type="NCBI Taxonomy" id="2838015"/>
    <lineage>
        <taxon>Bacteria</taxon>
        <taxon>Bacillati</taxon>
        <taxon>Actinomycetota</taxon>
        <taxon>Actinomycetes</taxon>
        <taxon>Kitasatosporales</taxon>
        <taxon>Streptomycetaceae</taxon>
        <taxon>Streptomyces</taxon>
    </lineage>
</organism>
<dbReference type="Proteomes" id="UP000679629">
    <property type="component" value="Chromosome"/>
</dbReference>
<evidence type="ECO:0000313" key="2">
    <source>
        <dbReference type="Proteomes" id="UP000679629"/>
    </source>
</evidence>
<gene>
    <name evidence="1" type="ORF">KJK29_21860</name>
</gene>
<keyword evidence="2" id="KW-1185">Reference proteome</keyword>
<reference evidence="2" key="1">
    <citation type="submission" date="2021-05" db="EMBL/GenBank/DDBJ databases">
        <title>Direct Submission.</title>
        <authorList>
            <person name="Li K."/>
            <person name="Gao J."/>
        </authorList>
    </citation>
    <scope>NUCLEOTIDE SEQUENCE [LARGE SCALE GENOMIC DNA]</scope>
    <source>
        <strain evidence="2">MG62</strain>
    </source>
</reference>
<evidence type="ECO:0000313" key="1">
    <source>
        <dbReference type="EMBL" id="QWB28374.1"/>
    </source>
</evidence>
<accession>A0ABX8G576</accession>
<protein>
    <submittedName>
        <fullName evidence="1">Uncharacterized protein</fullName>
    </submittedName>
</protein>
<name>A0ABX8G576_9ACTN</name>
<proteinExistence type="predicted"/>
<sequence>MSVLPHVEHEPGVLVPQAADRHSATVLWLLSTLPAPSRDRARLEWQEHKVAMLPLGTLFSAARIPGQLVAALTGCTETAELDAFMDQALGGGPVICDPRHFRYYALVPADMPKAWQRAADAWRAMGVELLGLGSYLGVPQVDAVGGARACASYWSVPMGSAATLCAPLAVARLIVAGRRSTDPGEGV</sequence>
<dbReference type="EMBL" id="CP075896">
    <property type="protein sequence ID" value="QWB28374.1"/>
    <property type="molecule type" value="Genomic_DNA"/>
</dbReference>